<keyword evidence="4" id="KW-1185">Reference proteome</keyword>
<dbReference type="EMBL" id="FNQT01000001">
    <property type="protein sequence ID" value="SDZ81552.1"/>
    <property type="molecule type" value="Genomic_DNA"/>
</dbReference>
<evidence type="ECO:0000256" key="1">
    <source>
        <dbReference type="SAM" id="MobiDB-lite"/>
    </source>
</evidence>
<accession>A0A1H3W5C9</accession>
<dbReference type="STRING" id="555874.SAMN04488065_0528"/>
<dbReference type="Gene3D" id="1.20.120.1200">
    <property type="entry name" value="NADH-ubiquinone/plastoquinone oxidoreductase chain 6, subunit NuoJ"/>
    <property type="match status" value="1"/>
</dbReference>
<protein>
    <submittedName>
        <fullName evidence="3">NADH-quinone oxidoreductase subunit J</fullName>
    </submittedName>
</protein>
<evidence type="ECO:0000313" key="3">
    <source>
        <dbReference type="EMBL" id="SDZ81552.1"/>
    </source>
</evidence>
<evidence type="ECO:0000313" key="4">
    <source>
        <dbReference type="Proteomes" id="UP000236755"/>
    </source>
</evidence>
<dbReference type="OrthoDB" id="214784at2157"/>
<feature type="region of interest" description="Disordered" evidence="1">
    <location>
        <begin position="110"/>
        <end position="131"/>
    </location>
</feature>
<reference evidence="3 4" key="1">
    <citation type="submission" date="2016-10" db="EMBL/GenBank/DDBJ databases">
        <authorList>
            <person name="de Groot N.N."/>
        </authorList>
    </citation>
    <scope>NUCLEOTIDE SEQUENCE [LARGE SCALE GENOMIC DNA]</scope>
    <source>
        <strain evidence="3 4">CGMCC 1.8712</strain>
    </source>
</reference>
<organism evidence="3 4">
    <name type="scientific">Haloplanus vescus</name>
    <dbReference type="NCBI Taxonomy" id="555874"/>
    <lineage>
        <taxon>Archaea</taxon>
        <taxon>Methanobacteriati</taxon>
        <taxon>Methanobacteriota</taxon>
        <taxon>Stenosarchaea group</taxon>
        <taxon>Halobacteria</taxon>
        <taxon>Halobacteriales</taxon>
        <taxon>Haloferacaceae</taxon>
        <taxon>Haloplanus</taxon>
    </lineage>
</organism>
<feature type="transmembrane region" description="Helical" evidence="2">
    <location>
        <begin position="68"/>
        <end position="90"/>
    </location>
</feature>
<dbReference type="AlphaFoldDB" id="A0A1H3W5C9"/>
<keyword evidence="2" id="KW-1133">Transmembrane helix</keyword>
<evidence type="ECO:0000256" key="2">
    <source>
        <dbReference type="SAM" id="Phobius"/>
    </source>
</evidence>
<keyword evidence="2" id="KW-0472">Membrane</keyword>
<keyword evidence="2" id="KW-0812">Transmembrane</keyword>
<sequence length="131" mass="13643">MTTKPELRTGANLLPGLVAVALFVVMAAAILRASFGDPQGFAADAPITASIGYAMFNLDMGAVPGESFLVAFEIIDAVLVAALVAAVMLARREESGDMVALLADGGREVRDRLREGDDPHSSDAPEQGGER</sequence>
<feature type="transmembrane region" description="Helical" evidence="2">
    <location>
        <begin position="12"/>
        <end position="31"/>
    </location>
</feature>
<proteinExistence type="predicted"/>
<gene>
    <name evidence="3" type="ORF">SAMN04488065_0528</name>
</gene>
<dbReference type="InterPro" id="IPR042106">
    <property type="entry name" value="Nuo/plastoQ_OxRdtase_6_NuoJ"/>
</dbReference>
<name>A0A1H3W5C9_9EURY</name>
<dbReference type="RefSeq" id="WP_092630990.1">
    <property type="nucleotide sequence ID" value="NZ_FNQT01000001.1"/>
</dbReference>
<dbReference type="Proteomes" id="UP000236755">
    <property type="component" value="Unassembled WGS sequence"/>
</dbReference>